<evidence type="ECO:0000256" key="1">
    <source>
        <dbReference type="ARBA" id="ARBA00004651"/>
    </source>
</evidence>
<dbReference type="OrthoDB" id="9762778at2"/>
<dbReference type="InterPro" id="IPR017871">
    <property type="entry name" value="ABC_transporter-like_CS"/>
</dbReference>
<dbReference type="SUPFAM" id="SSF52540">
    <property type="entry name" value="P-loop containing nucleoside triphosphate hydrolases"/>
    <property type="match status" value="1"/>
</dbReference>
<dbReference type="InterPro" id="IPR011527">
    <property type="entry name" value="ABC1_TM_dom"/>
</dbReference>
<dbReference type="Gene3D" id="1.20.1560.10">
    <property type="entry name" value="ABC transporter type 1, transmembrane domain"/>
    <property type="match status" value="1"/>
</dbReference>
<dbReference type="PANTHER" id="PTHR43394:SF1">
    <property type="entry name" value="ATP-BINDING CASSETTE SUB-FAMILY B MEMBER 10, MITOCHONDRIAL"/>
    <property type="match status" value="1"/>
</dbReference>
<evidence type="ECO:0000259" key="11">
    <source>
        <dbReference type="PROSITE" id="PS50929"/>
    </source>
</evidence>
<feature type="transmembrane region" description="Helical" evidence="9">
    <location>
        <begin position="287"/>
        <end position="307"/>
    </location>
</feature>
<dbReference type="InterPro" id="IPR003593">
    <property type="entry name" value="AAA+_ATPase"/>
</dbReference>
<dbReference type="PROSITE" id="PS00211">
    <property type="entry name" value="ABC_TRANSPORTER_1"/>
    <property type="match status" value="1"/>
</dbReference>
<dbReference type="PROSITE" id="PS50929">
    <property type="entry name" value="ABC_TM1F"/>
    <property type="match status" value="1"/>
</dbReference>
<dbReference type="FunFam" id="3.40.50.300:FF:000287">
    <property type="entry name" value="Multidrug ABC transporter ATP-binding protein"/>
    <property type="match status" value="1"/>
</dbReference>
<evidence type="ECO:0000256" key="7">
    <source>
        <dbReference type="ARBA" id="ARBA00022989"/>
    </source>
</evidence>
<feature type="transmembrane region" description="Helical" evidence="9">
    <location>
        <begin position="179"/>
        <end position="196"/>
    </location>
</feature>
<dbReference type="InterPro" id="IPR036640">
    <property type="entry name" value="ABC1_TM_sf"/>
</dbReference>
<evidence type="ECO:0000256" key="5">
    <source>
        <dbReference type="ARBA" id="ARBA00022741"/>
    </source>
</evidence>
<feature type="transmembrane region" description="Helical" evidence="9">
    <location>
        <begin position="47"/>
        <end position="66"/>
    </location>
</feature>
<protein>
    <submittedName>
        <fullName evidence="12">ATP-binding cassette domain-containing protein</fullName>
    </submittedName>
</protein>
<feature type="transmembrane region" description="Helical" evidence="9">
    <location>
        <begin position="101"/>
        <end position="125"/>
    </location>
</feature>
<dbReference type="AlphaFoldDB" id="A0A7C8HEW5"/>
<dbReference type="Gene3D" id="3.40.50.300">
    <property type="entry name" value="P-loop containing nucleotide triphosphate hydrolases"/>
    <property type="match status" value="1"/>
</dbReference>
<dbReference type="InterPro" id="IPR003439">
    <property type="entry name" value="ABC_transporter-like_ATP-bd"/>
</dbReference>
<dbReference type="SMART" id="SM00382">
    <property type="entry name" value="AAA"/>
    <property type="match status" value="1"/>
</dbReference>
<dbReference type="CDD" id="cd18547">
    <property type="entry name" value="ABC_6TM_Tm288_like"/>
    <property type="match status" value="1"/>
</dbReference>
<dbReference type="InterPro" id="IPR039421">
    <property type="entry name" value="Type_1_exporter"/>
</dbReference>
<dbReference type="GO" id="GO:0015421">
    <property type="term" value="F:ABC-type oligopeptide transporter activity"/>
    <property type="evidence" value="ECO:0007669"/>
    <property type="project" value="TreeGrafter"/>
</dbReference>
<name>A0A7C8HEW5_9FIRM</name>
<sequence>MSENNAKNNFPRGGHGPMGGMRGGFEKPKDFKGTFSKLLDYLRPYRLKLIIVMIFAIGSTVFSIAGPKILGKATTKIYEGVISKITGSGGGIDFQYLLNTVLLLLGLYIISAVFSYIQGLIVTGVSQKVSYNLRKEISEKINRLPLKYFDSVSHGDVLSRVTNDVDTVSQTLNQSLSQIITSATTLIGVLIMMLYISWEMTIAAILILPLSMVLVLAIVKKSQKYFIEQQKALGKVNGHIEEVYGGHNIMKAFNAEKEVVDQFRKINKELYDSAWKSQFLSGMMMPIMNFIGNLGYVAVSILGGWYASRGVIEVGDILSFIQYIKSFTQPISQVAQISNVIQSTVAAAERVFAFLEEKEEVTESAKPVELDKVEGRVTFENVKFGYNEDKIIIKNFSADIKPGQKVTIVGPTGAGKTTIVKLLMRFYELNSGRILIDGHDIKEFTREHLRSHFGMVLQDTWLFSGSIMENIRYGRLSASDEEVIEAAKAAHVHRFIKTLPDGYNMMINEEANNISQGQKQLLTIARAILSDPRILILDEATSSVDTRTEILMQKAMENLMKGRTSFIIAHRLSTIKDADLILVMKDGDIIEQGSHEELLKKNGFYAELYNSQFAS</sequence>
<evidence type="ECO:0000256" key="9">
    <source>
        <dbReference type="SAM" id="Phobius"/>
    </source>
</evidence>
<organism evidence="12 13">
    <name type="scientific">Defluviitalea raffinosedens</name>
    <dbReference type="NCBI Taxonomy" id="1450156"/>
    <lineage>
        <taxon>Bacteria</taxon>
        <taxon>Bacillati</taxon>
        <taxon>Bacillota</taxon>
        <taxon>Clostridia</taxon>
        <taxon>Lachnospirales</taxon>
        <taxon>Defluviitaleaceae</taxon>
        <taxon>Defluviitalea</taxon>
    </lineage>
</organism>
<keyword evidence="2" id="KW-0813">Transport</keyword>
<dbReference type="GO" id="GO:0005524">
    <property type="term" value="F:ATP binding"/>
    <property type="evidence" value="ECO:0007669"/>
    <property type="project" value="UniProtKB-KW"/>
</dbReference>
<dbReference type="CDD" id="cd03254">
    <property type="entry name" value="ABCC_Glucan_exporter_like"/>
    <property type="match status" value="1"/>
</dbReference>
<dbReference type="GO" id="GO:0016887">
    <property type="term" value="F:ATP hydrolysis activity"/>
    <property type="evidence" value="ECO:0007669"/>
    <property type="project" value="InterPro"/>
</dbReference>
<keyword evidence="6 12" id="KW-0067">ATP-binding</keyword>
<comment type="caution">
    <text evidence="12">The sequence shown here is derived from an EMBL/GenBank/DDBJ whole genome shotgun (WGS) entry which is preliminary data.</text>
</comment>
<gene>
    <name evidence="12" type="ORF">GND95_06430</name>
</gene>
<keyword evidence="8 9" id="KW-0472">Membrane</keyword>
<feature type="domain" description="ABC transporter" evidence="10">
    <location>
        <begin position="377"/>
        <end position="611"/>
    </location>
</feature>
<dbReference type="Pfam" id="PF00005">
    <property type="entry name" value="ABC_tran"/>
    <property type="match status" value="1"/>
</dbReference>
<dbReference type="RefSeq" id="WP_158740032.1">
    <property type="nucleotide sequence ID" value="NZ_WSLF01000004.1"/>
</dbReference>
<keyword evidence="5" id="KW-0547">Nucleotide-binding</keyword>
<dbReference type="Pfam" id="PF00664">
    <property type="entry name" value="ABC_membrane"/>
    <property type="match status" value="1"/>
</dbReference>
<dbReference type="SUPFAM" id="SSF90123">
    <property type="entry name" value="ABC transporter transmembrane region"/>
    <property type="match status" value="1"/>
</dbReference>
<evidence type="ECO:0000256" key="2">
    <source>
        <dbReference type="ARBA" id="ARBA00022448"/>
    </source>
</evidence>
<dbReference type="PROSITE" id="PS50893">
    <property type="entry name" value="ABC_TRANSPORTER_2"/>
    <property type="match status" value="1"/>
</dbReference>
<reference evidence="12 13" key="1">
    <citation type="submission" date="2019-12" db="EMBL/GenBank/DDBJ databases">
        <title>Defluviitalea raffinosedens, isolated from a biogas fermenter, genome sequencing and characterization.</title>
        <authorList>
            <person name="Rettenmaier R."/>
            <person name="Schneider M."/>
            <person name="Neuhaus K."/>
            <person name="Liebl W."/>
            <person name="Zverlov V."/>
        </authorList>
    </citation>
    <scope>NUCLEOTIDE SEQUENCE [LARGE SCALE GENOMIC DNA]</scope>
    <source>
        <strain evidence="12 13">249c-K6</strain>
    </source>
</reference>
<feature type="domain" description="ABC transmembrane type-1" evidence="11">
    <location>
        <begin position="50"/>
        <end position="343"/>
    </location>
</feature>
<keyword evidence="13" id="KW-1185">Reference proteome</keyword>
<dbReference type="GO" id="GO:0005886">
    <property type="term" value="C:plasma membrane"/>
    <property type="evidence" value="ECO:0007669"/>
    <property type="project" value="UniProtKB-SubCell"/>
</dbReference>
<keyword evidence="7 9" id="KW-1133">Transmembrane helix</keyword>
<dbReference type="EMBL" id="WSLF01000004">
    <property type="protein sequence ID" value="KAE9634945.1"/>
    <property type="molecule type" value="Genomic_DNA"/>
</dbReference>
<evidence type="ECO:0000256" key="6">
    <source>
        <dbReference type="ARBA" id="ARBA00022840"/>
    </source>
</evidence>
<keyword evidence="3" id="KW-1003">Cell membrane</keyword>
<evidence type="ECO:0000256" key="8">
    <source>
        <dbReference type="ARBA" id="ARBA00023136"/>
    </source>
</evidence>
<dbReference type="FunFam" id="1.20.1560.10:FF:000011">
    <property type="entry name" value="Multidrug ABC transporter ATP-binding protein"/>
    <property type="match status" value="1"/>
</dbReference>
<evidence type="ECO:0000256" key="4">
    <source>
        <dbReference type="ARBA" id="ARBA00022692"/>
    </source>
</evidence>
<evidence type="ECO:0000259" key="10">
    <source>
        <dbReference type="PROSITE" id="PS50893"/>
    </source>
</evidence>
<keyword evidence="4 9" id="KW-0812">Transmembrane</keyword>
<dbReference type="PANTHER" id="PTHR43394">
    <property type="entry name" value="ATP-DEPENDENT PERMEASE MDL1, MITOCHONDRIAL"/>
    <property type="match status" value="1"/>
</dbReference>
<comment type="subcellular location">
    <subcellularLocation>
        <location evidence="1">Cell membrane</location>
        <topology evidence="1">Multi-pass membrane protein</topology>
    </subcellularLocation>
</comment>
<evidence type="ECO:0000313" key="12">
    <source>
        <dbReference type="EMBL" id="KAE9634945.1"/>
    </source>
</evidence>
<proteinExistence type="predicted"/>
<dbReference type="InterPro" id="IPR027417">
    <property type="entry name" value="P-loop_NTPase"/>
</dbReference>
<dbReference type="Proteomes" id="UP000483018">
    <property type="component" value="Unassembled WGS sequence"/>
</dbReference>
<accession>A0A7C8HEW5</accession>
<evidence type="ECO:0000256" key="3">
    <source>
        <dbReference type="ARBA" id="ARBA00022475"/>
    </source>
</evidence>
<feature type="transmembrane region" description="Helical" evidence="9">
    <location>
        <begin position="202"/>
        <end position="219"/>
    </location>
</feature>
<evidence type="ECO:0000313" key="13">
    <source>
        <dbReference type="Proteomes" id="UP000483018"/>
    </source>
</evidence>